<dbReference type="AlphaFoldDB" id="A0A507AV29"/>
<accession>A0A507AV29</accession>
<feature type="compositionally biased region" description="Polar residues" evidence="1">
    <location>
        <begin position="683"/>
        <end position="714"/>
    </location>
</feature>
<dbReference type="Proteomes" id="UP000319257">
    <property type="component" value="Unassembled WGS sequence"/>
</dbReference>
<evidence type="ECO:0000313" key="3">
    <source>
        <dbReference type="EMBL" id="TPX11347.1"/>
    </source>
</evidence>
<feature type="signal peptide" evidence="2">
    <location>
        <begin position="1"/>
        <end position="17"/>
    </location>
</feature>
<dbReference type="EMBL" id="SKBQ01000004">
    <property type="protein sequence ID" value="TPX11347.1"/>
    <property type="molecule type" value="Genomic_DNA"/>
</dbReference>
<dbReference type="OrthoDB" id="1577640at2759"/>
<comment type="caution">
    <text evidence="3">The sequence shown here is derived from an EMBL/GenBank/DDBJ whole genome shotgun (WGS) entry which is preliminary data.</text>
</comment>
<keyword evidence="2" id="KW-0732">Signal</keyword>
<evidence type="ECO:0000313" key="4">
    <source>
        <dbReference type="Proteomes" id="UP000319257"/>
    </source>
</evidence>
<dbReference type="STRING" id="1093900.A0A507AV29"/>
<protein>
    <submittedName>
        <fullName evidence="3">Uncharacterized protein</fullName>
    </submittedName>
</protein>
<dbReference type="InParanoid" id="A0A507AV29"/>
<proteinExistence type="predicted"/>
<dbReference type="RefSeq" id="XP_030993058.1">
    <property type="nucleotide sequence ID" value="XM_031134448.1"/>
</dbReference>
<evidence type="ECO:0000256" key="2">
    <source>
        <dbReference type="SAM" id="SignalP"/>
    </source>
</evidence>
<feature type="region of interest" description="Disordered" evidence="1">
    <location>
        <begin position="683"/>
        <end position="746"/>
    </location>
</feature>
<reference evidence="3 4" key="1">
    <citation type="submission" date="2019-06" db="EMBL/GenBank/DDBJ databases">
        <title>Draft genome sequence of the filamentous fungus Phialemoniopsis curvata isolated from diesel fuel.</title>
        <authorList>
            <person name="Varaljay V.A."/>
            <person name="Lyon W.J."/>
            <person name="Crouch A.L."/>
            <person name="Drake C.E."/>
            <person name="Hollomon J.M."/>
            <person name="Nadeau L.J."/>
            <person name="Nunn H.S."/>
            <person name="Stevenson B.S."/>
            <person name="Bojanowski C.L."/>
            <person name="Crookes-Goodson W.J."/>
        </authorList>
    </citation>
    <scope>NUCLEOTIDE SEQUENCE [LARGE SCALE GENOMIC DNA]</scope>
    <source>
        <strain evidence="3 4">D216</strain>
    </source>
</reference>
<name>A0A507AV29_9PEZI</name>
<feature type="chain" id="PRO_5021437621" evidence="2">
    <location>
        <begin position="18"/>
        <end position="746"/>
    </location>
</feature>
<gene>
    <name evidence="3" type="ORF">E0L32_001165</name>
</gene>
<keyword evidence="4" id="KW-1185">Reference proteome</keyword>
<organism evidence="3 4">
    <name type="scientific">Thyridium curvatum</name>
    <dbReference type="NCBI Taxonomy" id="1093900"/>
    <lineage>
        <taxon>Eukaryota</taxon>
        <taxon>Fungi</taxon>
        <taxon>Dikarya</taxon>
        <taxon>Ascomycota</taxon>
        <taxon>Pezizomycotina</taxon>
        <taxon>Sordariomycetes</taxon>
        <taxon>Sordariomycetidae</taxon>
        <taxon>Thyridiales</taxon>
        <taxon>Thyridiaceae</taxon>
        <taxon>Thyridium</taxon>
    </lineage>
</organism>
<sequence length="746" mass="79128">MKVFATALLFVSPYMDAIRPANTCTHHLTSSGILAAANEAGYPAACPTITSHSRCSTCMVPQCLALSTMSLPCGCPDPPATTTVHHDCAGPEPCSPGGCGGTQWSVIPAAATCGGAGGPACPTITSTVTPDGCTPTLPGQSFCAEPACAMIESVTLPCSCVGVNDPPVPTTTVTGPCTCRSGCATFTSVQYLPCPASMPAPTTTPSCTGSEKPGAEVAFKIDVDFEACDPGPLQEPGDCQWIPNTEETGAAVGTGDSLQPAARLSGTKFVDRFGHGAFLKGFSSMAVATYAVERSGLPAPTLGCILQKVVITAGMHVTSGFEFALGKRDIPARMTTHGYVPLLRAVSQKYVLFWDERDKRGWLANGVSALLHFLRGSLELDRLSKFSSVLKMKLSDLQEADGTYGPASAIEFLTSQHNMSLPLYAERDGKFYCLQDRVEHLCNVLAKLIDSQEEMGPYQGLSLFRPRGKLEGWDYKDIPSLRDPLHPKVATLHNTGKAWVDFIRGIKAVTIFGRGFGELLQPNTGAAASSSSCCPWSTLPKDRFYIAAHVTDLAEIMEANGDANAQPRKLCQDIFWYSHGQVLEPCPCVSQSHSSTLDVSKKHHDPVQALFSSSFKFFASLSQRRPITLTDNGAVIFGHRRKLRWYYKDIGDPVMGDPVEGSESALPSASDTFSNSMASATTSFSNSQAGMDDTSSVPSESSPVIRTSSSNASVSGVGRIAHNPASEDTESVAAKPARGRSVSFPN</sequence>
<dbReference type="GeneID" id="41968612"/>
<evidence type="ECO:0000256" key="1">
    <source>
        <dbReference type="SAM" id="MobiDB-lite"/>
    </source>
</evidence>